<dbReference type="PANTHER" id="PTHR46181">
    <property type="entry name" value="MITOCHONDRIAL GLYCINE TRANSPORTER"/>
    <property type="match status" value="1"/>
</dbReference>
<accession>A0A6N1NLP4</accession>
<dbReference type="RefSeq" id="YP_010782128.1">
    <property type="nucleotide sequence ID" value="NC_075039.1"/>
</dbReference>
<evidence type="ECO:0000256" key="3">
    <source>
        <dbReference type="ARBA" id="ARBA00023136"/>
    </source>
</evidence>
<organism evidence="4">
    <name type="scientific">Tupanvirus soda lake</name>
    <dbReference type="NCBI Taxonomy" id="2126985"/>
    <lineage>
        <taxon>Viruses</taxon>
        <taxon>Varidnaviria</taxon>
        <taxon>Bamfordvirae</taxon>
        <taxon>Nucleocytoviricota</taxon>
        <taxon>Megaviricetes</taxon>
        <taxon>Imitervirales</taxon>
        <taxon>Mimiviridae</taxon>
        <taxon>Megamimivirinae</taxon>
        <taxon>Tupanvirus</taxon>
        <taxon>Tupanvirus salinum</taxon>
    </lineage>
</organism>
<dbReference type="Pfam" id="PF00153">
    <property type="entry name" value="Mito_carr"/>
    <property type="match status" value="2"/>
</dbReference>
<dbReference type="GO" id="GO:0015187">
    <property type="term" value="F:glycine transmembrane transporter activity"/>
    <property type="evidence" value="ECO:0007669"/>
    <property type="project" value="TreeGrafter"/>
</dbReference>
<dbReference type="InterPro" id="IPR018108">
    <property type="entry name" value="MCP_transmembrane"/>
</dbReference>
<evidence type="ECO:0000256" key="1">
    <source>
        <dbReference type="ARBA" id="ARBA00004141"/>
    </source>
</evidence>
<dbReference type="GO" id="GO:0016020">
    <property type="term" value="C:membrane"/>
    <property type="evidence" value="ECO:0007669"/>
    <property type="project" value="UniProtKB-SubCell"/>
</dbReference>
<dbReference type="InterPro" id="IPR023395">
    <property type="entry name" value="MCP_dom_sf"/>
</dbReference>
<reference evidence="4" key="2">
    <citation type="journal article" date="2018" name="Nat. Commun.">
        <title>Tailed giant Tupanvirus possesses the most complete translational apparatus of the known virosphere.</title>
        <authorList>
            <person name="Abrahao J."/>
            <person name="Silva L."/>
            <person name="Silva L.S."/>
            <person name="Khalil J.Y.B."/>
            <person name="Rodrigues R."/>
            <person name="Arantes T."/>
            <person name="Assis F."/>
            <person name="Boratto P."/>
            <person name="Andrade M."/>
            <person name="Kroon E.G."/>
            <person name="Ribeiro B."/>
            <person name="Bergier I."/>
            <person name="Seligmann H."/>
            <person name="Ghigo E."/>
            <person name="Colson P."/>
            <person name="Levasseur A."/>
            <person name="Kroemer G."/>
            <person name="Raoult D."/>
            <person name="La Scola B."/>
        </authorList>
    </citation>
    <scope>NUCLEOTIDE SEQUENCE [LARGE SCALE GENOMIC DNA]</scope>
    <source>
        <strain evidence="4">Soda lake</strain>
    </source>
</reference>
<dbReference type="PROSITE" id="PS50920">
    <property type="entry name" value="SOLCAR"/>
    <property type="match status" value="2"/>
</dbReference>
<evidence type="ECO:0000313" key="4">
    <source>
        <dbReference type="EMBL" id="QKU35464.1"/>
    </source>
</evidence>
<dbReference type="Gene3D" id="1.50.40.10">
    <property type="entry name" value="Mitochondrial carrier domain"/>
    <property type="match status" value="1"/>
</dbReference>
<sequence length="236" mass="26453">MSSTTNKNNIIYPAIATTLAEITTLPICTIKTNYQNTSGISVWKTISNIHNTGGLTAFYKASPPAIASQVYSTTSKYFLYRYLEKSEHAFSNKMINGVISGITSSIISHPIDSIKIHLQMNTPLISAINKNGIGILYRGYTKSFAKTCLGSSLFFPIYDYANNHFKNPFYASFFSAIVSTSIIHPVDYLKTRHIYGETLYQGLNPLIYYKGLSLNLIRVVPHFMIIMTTIDFLQKI</sequence>
<dbReference type="GeneID" id="80518892"/>
<keyword evidence="2" id="KW-0812">Transmembrane</keyword>
<dbReference type="EMBL" id="KY523104">
    <property type="protein sequence ID" value="QKU35464.1"/>
    <property type="molecule type" value="Genomic_DNA"/>
</dbReference>
<comment type="subcellular location">
    <subcellularLocation>
        <location evidence="1">Membrane</location>
        <topology evidence="1">Multi-pass membrane protein</topology>
    </subcellularLocation>
</comment>
<dbReference type="SUPFAM" id="SSF103506">
    <property type="entry name" value="Mitochondrial carrier"/>
    <property type="match status" value="1"/>
</dbReference>
<protein>
    <submittedName>
        <fullName evidence="4">Mitochondrial carrier-like protein</fullName>
    </submittedName>
</protein>
<keyword evidence="3" id="KW-0472">Membrane</keyword>
<proteinExistence type="predicted"/>
<reference evidence="4" key="1">
    <citation type="submission" date="2017-01" db="EMBL/GenBank/DDBJ databases">
        <authorList>
            <person name="Assis F.L."/>
            <person name="Abrahao J.S."/>
            <person name="Silva L."/>
            <person name="Khalil J.B."/>
            <person name="Rodrigues R."/>
            <person name="Silva L.S."/>
            <person name="Arantes T."/>
            <person name="Boratto P."/>
            <person name="Andrade M."/>
            <person name="Kroon E.G."/>
            <person name="Ribeiro B."/>
            <person name="Bergier I."/>
            <person name="Seligmann H."/>
            <person name="Ghigo E."/>
            <person name="Colson P."/>
            <person name="Levasseur A."/>
            <person name="Raoult D."/>
            <person name="Scola B.L."/>
        </authorList>
    </citation>
    <scope>NUCLEOTIDE SEQUENCE</scope>
    <source>
        <strain evidence="4">Soda lake</strain>
    </source>
</reference>
<dbReference type="KEGG" id="vg:80518892"/>
<dbReference type="PANTHER" id="PTHR46181:SF3">
    <property type="entry name" value="MITOCHONDRIAL GLYCINE TRANSPORTER"/>
    <property type="match status" value="1"/>
</dbReference>
<name>A0A6N1NLP4_9VIRU</name>
<evidence type="ECO:0000256" key="2">
    <source>
        <dbReference type="ARBA" id="ARBA00022692"/>
    </source>
</evidence>